<protein>
    <submittedName>
        <fullName evidence="2">Uncharacterized protein</fullName>
    </submittedName>
</protein>
<keyword evidence="1" id="KW-1133">Transmembrane helix</keyword>
<name>A0A6N2N0A6_SALVM</name>
<keyword evidence="1" id="KW-0472">Membrane</keyword>
<evidence type="ECO:0000313" key="2">
    <source>
        <dbReference type="EMBL" id="VFU59357.1"/>
    </source>
</evidence>
<accession>A0A6N2N0A6</accession>
<dbReference type="EMBL" id="CAADRP010002040">
    <property type="protein sequence ID" value="VFU59357.1"/>
    <property type="molecule type" value="Genomic_DNA"/>
</dbReference>
<feature type="transmembrane region" description="Helical" evidence="1">
    <location>
        <begin position="15"/>
        <end position="40"/>
    </location>
</feature>
<evidence type="ECO:0000256" key="1">
    <source>
        <dbReference type="SAM" id="Phobius"/>
    </source>
</evidence>
<sequence length="83" mass="9339">MLAWRISQISLSGRLTASIVVVTSPCGILWILMIASGMLIKATHPFMSHLDSMSYLASICQLSLRALLLLFFRLQEFLHEQMS</sequence>
<keyword evidence="1" id="KW-0812">Transmembrane</keyword>
<gene>
    <name evidence="2" type="ORF">SVIM_LOCUS437242</name>
</gene>
<proteinExistence type="predicted"/>
<organism evidence="2">
    <name type="scientific">Salix viminalis</name>
    <name type="common">Common osier</name>
    <name type="synonym">Basket willow</name>
    <dbReference type="NCBI Taxonomy" id="40686"/>
    <lineage>
        <taxon>Eukaryota</taxon>
        <taxon>Viridiplantae</taxon>
        <taxon>Streptophyta</taxon>
        <taxon>Embryophyta</taxon>
        <taxon>Tracheophyta</taxon>
        <taxon>Spermatophyta</taxon>
        <taxon>Magnoliopsida</taxon>
        <taxon>eudicotyledons</taxon>
        <taxon>Gunneridae</taxon>
        <taxon>Pentapetalae</taxon>
        <taxon>rosids</taxon>
        <taxon>fabids</taxon>
        <taxon>Malpighiales</taxon>
        <taxon>Salicaceae</taxon>
        <taxon>Saliceae</taxon>
        <taxon>Salix</taxon>
    </lineage>
</organism>
<dbReference type="AlphaFoldDB" id="A0A6N2N0A6"/>
<feature type="transmembrane region" description="Helical" evidence="1">
    <location>
        <begin position="52"/>
        <end position="72"/>
    </location>
</feature>
<reference evidence="2" key="1">
    <citation type="submission" date="2019-03" db="EMBL/GenBank/DDBJ databases">
        <authorList>
            <person name="Mank J."/>
            <person name="Almeida P."/>
        </authorList>
    </citation>
    <scope>NUCLEOTIDE SEQUENCE</scope>
    <source>
        <strain evidence="2">78183</strain>
    </source>
</reference>